<dbReference type="InterPro" id="IPR015943">
    <property type="entry name" value="WD40/YVTN_repeat-like_dom_sf"/>
</dbReference>
<evidence type="ECO:0000313" key="5">
    <source>
        <dbReference type="EMBL" id="CAD9362327.1"/>
    </source>
</evidence>
<protein>
    <submittedName>
        <fullName evidence="5">Uncharacterized protein</fullName>
    </submittedName>
</protein>
<name>A0A7S2A9V8_TRICV</name>
<feature type="region of interest" description="Disordered" evidence="4">
    <location>
        <begin position="1"/>
        <end position="22"/>
    </location>
</feature>
<dbReference type="EMBL" id="HBGO01039080">
    <property type="protein sequence ID" value="CAD9362327.1"/>
    <property type="molecule type" value="Transcribed_RNA"/>
</dbReference>
<dbReference type="SMART" id="SM00320">
    <property type="entry name" value="WD40"/>
    <property type="match status" value="2"/>
</dbReference>
<keyword evidence="2" id="KW-0677">Repeat</keyword>
<evidence type="ECO:0000256" key="2">
    <source>
        <dbReference type="ARBA" id="ARBA00022737"/>
    </source>
</evidence>
<reference evidence="5" key="1">
    <citation type="submission" date="2021-01" db="EMBL/GenBank/DDBJ databases">
        <authorList>
            <person name="Corre E."/>
            <person name="Pelletier E."/>
            <person name="Niang G."/>
            <person name="Scheremetjew M."/>
            <person name="Finn R."/>
            <person name="Kale V."/>
            <person name="Holt S."/>
            <person name="Cochrane G."/>
            <person name="Meng A."/>
            <person name="Brown T."/>
            <person name="Cohen L."/>
        </authorList>
    </citation>
    <scope>NUCLEOTIDE SEQUENCE</scope>
    <source>
        <strain evidence="5">Grunow 1884</strain>
    </source>
</reference>
<feature type="compositionally biased region" description="Low complexity" evidence="4">
    <location>
        <begin position="13"/>
        <end position="22"/>
    </location>
</feature>
<dbReference type="InterPro" id="IPR011047">
    <property type="entry name" value="Quinoprotein_ADH-like_sf"/>
</dbReference>
<accession>A0A7S2A9V8</accession>
<evidence type="ECO:0000256" key="3">
    <source>
        <dbReference type="PROSITE-ProRule" id="PRU00221"/>
    </source>
</evidence>
<dbReference type="AlphaFoldDB" id="A0A7S2A9V8"/>
<dbReference type="InterPro" id="IPR001680">
    <property type="entry name" value="WD40_rpt"/>
</dbReference>
<proteinExistence type="predicted"/>
<dbReference type="PROSITE" id="PS50082">
    <property type="entry name" value="WD_REPEATS_2"/>
    <property type="match status" value="1"/>
</dbReference>
<feature type="region of interest" description="Disordered" evidence="4">
    <location>
        <begin position="115"/>
        <end position="152"/>
    </location>
</feature>
<dbReference type="SUPFAM" id="SSF50998">
    <property type="entry name" value="Quinoprotein alcohol dehydrogenase-like"/>
    <property type="match status" value="1"/>
</dbReference>
<dbReference type="Gene3D" id="2.130.10.10">
    <property type="entry name" value="YVTN repeat-like/Quinoprotein amine dehydrogenase"/>
    <property type="match status" value="2"/>
</dbReference>
<dbReference type="InterPro" id="IPR051179">
    <property type="entry name" value="WD_repeat_multifunction"/>
</dbReference>
<gene>
    <name evidence="5" type="ORF">OSIN01602_LOCUS22649</name>
</gene>
<feature type="repeat" description="WD" evidence="3">
    <location>
        <begin position="454"/>
        <end position="488"/>
    </location>
</feature>
<dbReference type="PANTHER" id="PTHR19857:SF8">
    <property type="entry name" value="ANGIO-ASSOCIATED MIGRATORY CELL PROTEIN"/>
    <property type="match status" value="1"/>
</dbReference>
<dbReference type="PANTHER" id="PTHR19857">
    <property type="entry name" value="MITOCHONDRIAL DIVISION PROTEIN 1-RELATED"/>
    <property type="match status" value="1"/>
</dbReference>
<dbReference type="Pfam" id="PF00400">
    <property type="entry name" value="WD40"/>
    <property type="match status" value="1"/>
</dbReference>
<sequence>MVGSRDGPPAPATAPTMMGRPPSSAIPVVGTMSKSSAKSFGPTVSTAYLPLFRQPTPSSPTLLLLLLLLIASPPSAPFPGMVSFRPPSAGERFGRKLQGRTEASRTFLGRRRRCEMLPHAMSASPPDGREGGDFDDGGDLGDSSGGDESSSLDEKSFFAALNARRTELRSQADEVRGRWVGAKCHSSVKFTLDDWIRRLDCRRWPLAALGSARGSVHVVDLSRGEIIASADAVHAAMGGNPNANTMLFGEFDGGGTLAVAMRGDSVVSAGREGGARAWRLDIEEGSLVDAGLLAGMGSAVVTALRIDEEGRLWVATYDGAFRGTVWRYDLFEETPLSEQKPLKVEFGSGLLSMALSDEIGLVVVGTAAGAVELVSMEDCTAVGTWDVYNGPATHVRSVEIFHAGILDEVESKNTQWCAVCGGGDGTVHMRWLNTEGGQIVQSIPFNEKKNATQLPPHSGMVVSLTGCRGAGAGILVSGAQDGTLRIWDFADDPLGEGEEFSSELDAGAVDDNEVQPLVLYQLVGYKVWLGSVCVDEEGLRLVSDGADNTVVVHDFSD</sequence>
<evidence type="ECO:0000256" key="1">
    <source>
        <dbReference type="ARBA" id="ARBA00022574"/>
    </source>
</evidence>
<keyword evidence="1 3" id="KW-0853">WD repeat</keyword>
<organism evidence="5">
    <name type="scientific">Trieres chinensis</name>
    <name type="common">Marine centric diatom</name>
    <name type="synonym">Odontella sinensis</name>
    <dbReference type="NCBI Taxonomy" id="1514140"/>
    <lineage>
        <taxon>Eukaryota</taxon>
        <taxon>Sar</taxon>
        <taxon>Stramenopiles</taxon>
        <taxon>Ochrophyta</taxon>
        <taxon>Bacillariophyta</taxon>
        <taxon>Mediophyceae</taxon>
        <taxon>Biddulphiophycidae</taxon>
        <taxon>Eupodiscales</taxon>
        <taxon>Parodontellaceae</taxon>
        <taxon>Trieres</taxon>
    </lineage>
</organism>
<evidence type="ECO:0000256" key="4">
    <source>
        <dbReference type="SAM" id="MobiDB-lite"/>
    </source>
</evidence>